<reference evidence="2" key="1">
    <citation type="submission" date="2017-04" db="EMBL/GenBank/DDBJ databases">
        <title>Genome deletions in a multicellular cyanobacterial endosymbiont for morphological adaptation in marine diatoms.</title>
        <authorList>
            <person name="Wang Y."/>
            <person name="Gao H."/>
            <person name="Li R."/>
            <person name="Xu X."/>
        </authorList>
    </citation>
    <scope>NUCLEOTIDE SEQUENCE</scope>
    <source>
        <strain evidence="2">FACHB 800</strain>
    </source>
</reference>
<dbReference type="GO" id="GO:0016787">
    <property type="term" value="F:hydrolase activity"/>
    <property type="evidence" value="ECO:0007669"/>
    <property type="project" value="UniProtKB-KW"/>
</dbReference>
<organism evidence="2 3">
    <name type="scientific">Richelia sinica FACHB-800</name>
    <dbReference type="NCBI Taxonomy" id="1357546"/>
    <lineage>
        <taxon>Bacteria</taxon>
        <taxon>Bacillati</taxon>
        <taxon>Cyanobacteriota</taxon>
        <taxon>Cyanophyceae</taxon>
        <taxon>Nostocales</taxon>
        <taxon>Nostocaceae</taxon>
        <taxon>Richelia</taxon>
    </lineage>
</organism>
<name>A0A975TD26_9NOST</name>
<evidence type="ECO:0000259" key="1">
    <source>
        <dbReference type="Pfam" id="PF12146"/>
    </source>
</evidence>
<dbReference type="PANTHER" id="PTHR11614">
    <property type="entry name" value="PHOSPHOLIPASE-RELATED"/>
    <property type="match status" value="1"/>
</dbReference>
<accession>A0A975TD26</accession>
<dbReference type="InterPro" id="IPR000073">
    <property type="entry name" value="AB_hydrolase_1"/>
</dbReference>
<keyword evidence="2" id="KW-0378">Hydrolase</keyword>
<dbReference type="KEGG" id="rsin:B6N60_04552"/>
<evidence type="ECO:0000313" key="3">
    <source>
        <dbReference type="Proteomes" id="UP000683511"/>
    </source>
</evidence>
<proteinExistence type="predicted"/>
<keyword evidence="3" id="KW-1185">Reference proteome</keyword>
<dbReference type="Pfam" id="PF12146">
    <property type="entry name" value="Hydrolase_4"/>
    <property type="match status" value="1"/>
</dbReference>
<feature type="domain" description="Serine aminopeptidase S33" evidence="1">
    <location>
        <begin position="26"/>
        <end position="260"/>
    </location>
</feature>
<dbReference type="InterPro" id="IPR022742">
    <property type="entry name" value="Hydrolase_4"/>
</dbReference>
<gene>
    <name evidence="2" type="ORF">B6N60_04552</name>
</gene>
<dbReference type="SUPFAM" id="SSF53474">
    <property type="entry name" value="alpha/beta-Hydrolases"/>
    <property type="match status" value="1"/>
</dbReference>
<dbReference type="Proteomes" id="UP000683511">
    <property type="component" value="Chromosome"/>
</dbReference>
<dbReference type="InterPro" id="IPR029058">
    <property type="entry name" value="AB_hydrolase_fold"/>
</dbReference>
<dbReference type="Gene3D" id="3.40.50.1820">
    <property type="entry name" value="alpha/beta hydrolase"/>
    <property type="match status" value="1"/>
</dbReference>
<dbReference type="EMBL" id="CP021056">
    <property type="protein sequence ID" value="QXE25832.1"/>
    <property type="molecule type" value="Genomic_DNA"/>
</dbReference>
<sequence>MNHREGTFKGVEGLNLYYQSWHPKGKTRAILALVHGLGGHCGLYKNVVEHVLSKQYAVYGFDLRGHGRSPGQRAYIHNWSEYRDDLGSFLQFIQQQEPGTPIFLFGHSMGGLIVIDYTLRYPEAASCLQGVIPFAPSIGEVGVPPLRILLGKLLSRTLPRFTLNTGIDSAAGTRDQNHSTPIKDPLRHTLATARLSTEFFATLNWVHAHAPEWQVPLLILHGGDDRVALPEGSEIFYRKVAYPDKLRIEYAGAYHDLQIDINYQEVMTDLGNWMDKHLPSEVTRLMPEKV</sequence>
<dbReference type="PRINTS" id="PR00111">
    <property type="entry name" value="ABHYDROLASE"/>
</dbReference>
<protein>
    <submittedName>
        <fullName evidence="2">Alpha/beta hydrolase fold protein</fullName>
    </submittedName>
</protein>
<dbReference type="InterPro" id="IPR051044">
    <property type="entry name" value="MAG_DAG_Lipase"/>
</dbReference>
<dbReference type="AlphaFoldDB" id="A0A975TD26"/>
<evidence type="ECO:0000313" key="2">
    <source>
        <dbReference type="EMBL" id="QXE25832.1"/>
    </source>
</evidence>